<dbReference type="PANTHER" id="PTHR30137">
    <property type="entry name" value="LUCIFERASE-LIKE MONOOXYGENASE"/>
    <property type="match status" value="1"/>
</dbReference>
<dbReference type="FunFam" id="3.20.20.30:FF:000002">
    <property type="entry name" value="LLM class flavin-dependent oxidoreductase"/>
    <property type="match status" value="1"/>
</dbReference>
<evidence type="ECO:0000256" key="1">
    <source>
        <dbReference type="ARBA" id="ARBA00007789"/>
    </source>
</evidence>
<evidence type="ECO:0000313" key="4">
    <source>
        <dbReference type="EMBL" id="RSK43940.1"/>
    </source>
</evidence>
<dbReference type="NCBIfam" id="TIGR03558">
    <property type="entry name" value="oxido_grp_1"/>
    <property type="match status" value="1"/>
</dbReference>
<protein>
    <recommendedName>
        <fullName evidence="2">Luciferase-like monooxygenase</fullName>
    </recommendedName>
</protein>
<dbReference type="GO" id="GO:0005829">
    <property type="term" value="C:cytosol"/>
    <property type="evidence" value="ECO:0007669"/>
    <property type="project" value="TreeGrafter"/>
</dbReference>
<gene>
    <name evidence="4" type="ORF">EI291_20925</name>
</gene>
<dbReference type="RefSeq" id="WP_125424234.1">
    <property type="nucleotide sequence ID" value="NZ_RWIT01000020.1"/>
</dbReference>
<dbReference type="Proteomes" id="UP000273500">
    <property type="component" value="Unassembled WGS sequence"/>
</dbReference>
<dbReference type="Pfam" id="PF00296">
    <property type="entry name" value="Bac_luciferase"/>
    <property type="match status" value="1"/>
</dbReference>
<dbReference type="InterPro" id="IPR050766">
    <property type="entry name" value="Bact_Lucif_Oxidored"/>
</dbReference>
<keyword evidence="5" id="KW-1185">Reference proteome</keyword>
<dbReference type="InterPro" id="IPR036661">
    <property type="entry name" value="Luciferase-like_sf"/>
</dbReference>
<dbReference type="InterPro" id="IPR019949">
    <property type="entry name" value="CmoO-like"/>
</dbReference>
<comment type="similarity">
    <text evidence="1">To bacterial alkanal monooxygenase alpha and beta chains.</text>
</comment>
<dbReference type="InterPro" id="IPR011251">
    <property type="entry name" value="Luciferase-like_dom"/>
</dbReference>
<dbReference type="GO" id="GO:0016705">
    <property type="term" value="F:oxidoreductase activity, acting on paired donors, with incorporation or reduction of molecular oxygen"/>
    <property type="evidence" value="ECO:0007669"/>
    <property type="project" value="InterPro"/>
</dbReference>
<evidence type="ECO:0000259" key="3">
    <source>
        <dbReference type="Pfam" id="PF00296"/>
    </source>
</evidence>
<dbReference type="PANTHER" id="PTHR30137:SF19">
    <property type="entry name" value="LUCIFERASE-LIKE MONOOXYGENASE"/>
    <property type="match status" value="1"/>
</dbReference>
<evidence type="ECO:0000256" key="2">
    <source>
        <dbReference type="ARBA" id="ARBA00074555"/>
    </source>
</evidence>
<dbReference type="AlphaFoldDB" id="A0A3R9MJT3"/>
<sequence>MNSTDSTSPTIQLSVLDQSPVPLGRTPREALQHTVELARLTDRLGFTRFWVSEHHNTRTLAGSSPEVLLARLGAETQRIRLGSGGVMLPHYAPLKVAENFRLLEALYPGRIDLGIGRAPGTDRITAHALNPHNQFRDEDFAEQLMDLRAFLRDEVVEDTIHARVKAAPFVDTVPEMWLLSSSGQSGLFAAHVGAAFSFAHFINPNGGPRMVQTYRERFRPSPELAAPQASVATFVVCADTAAHAQALADNLALQMLKLETGQFTPIEAVETVNVRHLSADLQARLAYHHTRIVSGTPDKVKAELEALAAAYGVDEVVAVTITHDYDDRLRSYELLADAFALPNHSTPRSVAQFV</sequence>
<dbReference type="Gene3D" id="3.20.20.30">
    <property type="entry name" value="Luciferase-like domain"/>
    <property type="match status" value="1"/>
</dbReference>
<accession>A0A3R9MJT3</accession>
<comment type="caution">
    <text evidence="4">The sequence shown here is derived from an EMBL/GenBank/DDBJ whole genome shotgun (WGS) entry which is preliminary data.</text>
</comment>
<feature type="domain" description="Luciferase-like" evidence="3">
    <location>
        <begin position="21"/>
        <end position="312"/>
    </location>
</feature>
<dbReference type="SUPFAM" id="SSF51679">
    <property type="entry name" value="Bacterial luciferase-like"/>
    <property type="match status" value="1"/>
</dbReference>
<name>A0A3R9MJT3_9BACT</name>
<dbReference type="OrthoDB" id="9780518at2"/>
<reference evidence="4 5" key="1">
    <citation type="submission" date="2018-12" db="EMBL/GenBank/DDBJ databases">
        <authorList>
            <person name="Feng G."/>
            <person name="Zhu H."/>
        </authorList>
    </citation>
    <scope>NUCLEOTIDE SEQUENCE [LARGE SCALE GENOMIC DNA]</scope>
    <source>
        <strain evidence="4 5">KCTC 12533</strain>
    </source>
</reference>
<dbReference type="EMBL" id="RWIT01000020">
    <property type="protein sequence ID" value="RSK43940.1"/>
    <property type="molecule type" value="Genomic_DNA"/>
</dbReference>
<organism evidence="4 5">
    <name type="scientific">Hymenobacter rigui</name>
    <dbReference type="NCBI Taxonomy" id="334424"/>
    <lineage>
        <taxon>Bacteria</taxon>
        <taxon>Pseudomonadati</taxon>
        <taxon>Bacteroidota</taxon>
        <taxon>Cytophagia</taxon>
        <taxon>Cytophagales</taxon>
        <taxon>Hymenobacteraceae</taxon>
        <taxon>Hymenobacter</taxon>
    </lineage>
</organism>
<proteinExistence type="predicted"/>
<evidence type="ECO:0000313" key="5">
    <source>
        <dbReference type="Proteomes" id="UP000273500"/>
    </source>
</evidence>